<dbReference type="EMBL" id="LGTW01000027">
    <property type="protein sequence ID" value="KWX20444.1"/>
    <property type="molecule type" value="Genomic_DNA"/>
</dbReference>
<gene>
    <name evidence="1" type="ORF">AFM11_30130</name>
</gene>
<reference evidence="1 2" key="1">
    <citation type="submission" date="2015-07" db="EMBL/GenBank/DDBJ databases">
        <title>A draft genome sequence of Mycobacterium wolinskyi.</title>
        <authorList>
            <person name="de Man T.J."/>
            <person name="Perry K.A."/>
            <person name="Coulliette A.D."/>
            <person name="Jensen B."/>
            <person name="Toney N.C."/>
            <person name="Limbago B.M."/>
            <person name="Noble-Wang J."/>
        </authorList>
    </citation>
    <scope>NUCLEOTIDE SEQUENCE [LARGE SCALE GENOMIC DNA]</scope>
    <source>
        <strain evidence="1 2">CDC_01</strain>
    </source>
</reference>
<keyword evidence="2" id="KW-1185">Reference proteome</keyword>
<name>A0A132PDS0_9MYCO</name>
<evidence type="ECO:0000313" key="2">
    <source>
        <dbReference type="Proteomes" id="UP000070612"/>
    </source>
</evidence>
<evidence type="ECO:0000313" key="1">
    <source>
        <dbReference type="EMBL" id="KWX20444.1"/>
    </source>
</evidence>
<accession>A0A132PDS0</accession>
<dbReference type="PATRIC" id="fig|59750.3.peg.3920"/>
<sequence>MAHTAAHTLARVRHRYQQFIGDPRSVLDRPALADTTDRFAQALADAFDHAVEALAACTSAADPAAAAAALADAQAAEYALDLADQHARRKARHGLYPGATPPLYARKLDLIEEARASLELATQASDSQEARSHRRRAHTLIEAAQVDIPELLEPAWTTLTDDDGLGAHDAPLCSTKIV</sequence>
<protein>
    <submittedName>
        <fullName evidence="1">Uncharacterized protein</fullName>
    </submittedName>
</protein>
<organism evidence="1 2">
    <name type="scientific">Mycolicibacterium wolinskyi</name>
    <dbReference type="NCBI Taxonomy" id="59750"/>
    <lineage>
        <taxon>Bacteria</taxon>
        <taxon>Bacillati</taxon>
        <taxon>Actinomycetota</taxon>
        <taxon>Actinomycetes</taxon>
        <taxon>Mycobacteriales</taxon>
        <taxon>Mycobacteriaceae</taxon>
        <taxon>Mycolicibacterium</taxon>
    </lineage>
</organism>
<dbReference type="Proteomes" id="UP000070612">
    <property type="component" value="Unassembled WGS sequence"/>
</dbReference>
<dbReference type="RefSeq" id="WP_067856767.1">
    <property type="nucleotide sequence ID" value="NZ_LGTW01000027.1"/>
</dbReference>
<proteinExistence type="predicted"/>
<dbReference type="AlphaFoldDB" id="A0A132PDS0"/>
<comment type="caution">
    <text evidence="1">The sequence shown here is derived from an EMBL/GenBank/DDBJ whole genome shotgun (WGS) entry which is preliminary data.</text>
</comment>